<dbReference type="Proteomes" id="UP000192602">
    <property type="component" value="Unassembled WGS sequence"/>
</dbReference>
<dbReference type="STRING" id="1069081.SAMN05660197_1167"/>
<dbReference type="Pfam" id="PF05036">
    <property type="entry name" value="SPOR"/>
    <property type="match status" value="1"/>
</dbReference>
<evidence type="ECO:0000256" key="2">
    <source>
        <dbReference type="SAM" id="MobiDB-lite"/>
    </source>
</evidence>
<gene>
    <name evidence="5" type="ORF">SAMN05660197_1167</name>
</gene>
<feature type="domain" description="SPOR" evidence="4">
    <location>
        <begin position="176"/>
        <end position="255"/>
    </location>
</feature>
<evidence type="ECO:0000256" key="1">
    <source>
        <dbReference type="SAM" id="Coils"/>
    </source>
</evidence>
<dbReference type="PANTHER" id="PTHR38687">
    <property type="entry name" value="CELL DIVISION PROTEIN DEDD-RELATED"/>
    <property type="match status" value="1"/>
</dbReference>
<evidence type="ECO:0000259" key="4">
    <source>
        <dbReference type="PROSITE" id="PS51724"/>
    </source>
</evidence>
<dbReference type="PROSITE" id="PS51724">
    <property type="entry name" value="SPOR"/>
    <property type="match status" value="1"/>
</dbReference>
<dbReference type="InterPro" id="IPR007730">
    <property type="entry name" value="SPOR-like_dom"/>
</dbReference>
<protein>
    <submittedName>
        <fullName evidence="5">DedD protein</fullName>
    </submittedName>
</protein>
<evidence type="ECO:0000256" key="3">
    <source>
        <dbReference type="SAM" id="Phobius"/>
    </source>
</evidence>
<dbReference type="GO" id="GO:0042834">
    <property type="term" value="F:peptidoglycan binding"/>
    <property type="evidence" value="ECO:0007669"/>
    <property type="project" value="InterPro"/>
</dbReference>
<feature type="region of interest" description="Disordered" evidence="2">
    <location>
        <begin position="65"/>
        <end position="86"/>
    </location>
</feature>
<dbReference type="GO" id="GO:0032153">
    <property type="term" value="C:cell division site"/>
    <property type="evidence" value="ECO:0007669"/>
    <property type="project" value="TreeGrafter"/>
</dbReference>
<dbReference type="InterPro" id="IPR036680">
    <property type="entry name" value="SPOR-like_sf"/>
</dbReference>
<keyword evidence="1" id="KW-0175">Coiled coil</keyword>
<feature type="coiled-coil region" evidence="1">
    <location>
        <begin position="99"/>
        <end position="126"/>
    </location>
</feature>
<dbReference type="AlphaFoldDB" id="A0A1W1WTI0"/>
<dbReference type="RefSeq" id="WP_084275593.1">
    <property type="nucleotide sequence ID" value="NZ_AP026671.1"/>
</dbReference>
<keyword evidence="3" id="KW-0812">Transmembrane</keyword>
<feature type="transmembrane region" description="Helical" evidence="3">
    <location>
        <begin position="37"/>
        <end position="58"/>
    </location>
</feature>
<organism evidence="5 6">
    <name type="scientific">Nitratiruptor tergarcus DSM 16512</name>
    <dbReference type="NCBI Taxonomy" id="1069081"/>
    <lineage>
        <taxon>Bacteria</taxon>
        <taxon>Pseudomonadati</taxon>
        <taxon>Campylobacterota</taxon>
        <taxon>Epsilonproteobacteria</taxon>
        <taxon>Nautiliales</taxon>
        <taxon>Nitratiruptoraceae</taxon>
        <taxon>Nitratiruptor</taxon>
    </lineage>
</organism>
<dbReference type="SUPFAM" id="SSF110997">
    <property type="entry name" value="Sporulation related repeat"/>
    <property type="match status" value="1"/>
</dbReference>
<dbReference type="OrthoDB" id="5372972at2"/>
<proteinExistence type="predicted"/>
<dbReference type="GO" id="GO:0030428">
    <property type="term" value="C:cell septum"/>
    <property type="evidence" value="ECO:0007669"/>
    <property type="project" value="TreeGrafter"/>
</dbReference>
<dbReference type="GO" id="GO:0032506">
    <property type="term" value="P:cytokinetic process"/>
    <property type="evidence" value="ECO:0007669"/>
    <property type="project" value="TreeGrafter"/>
</dbReference>
<dbReference type="EMBL" id="FWWZ01000001">
    <property type="protein sequence ID" value="SMC09360.1"/>
    <property type="molecule type" value="Genomic_DNA"/>
</dbReference>
<keyword evidence="3" id="KW-0472">Membrane</keyword>
<evidence type="ECO:0000313" key="6">
    <source>
        <dbReference type="Proteomes" id="UP000192602"/>
    </source>
</evidence>
<keyword evidence="6" id="KW-1185">Reference proteome</keyword>
<name>A0A1W1WTI0_9BACT</name>
<reference evidence="6" key="1">
    <citation type="submission" date="2017-04" db="EMBL/GenBank/DDBJ databases">
        <authorList>
            <person name="Varghese N."/>
            <person name="Submissions S."/>
        </authorList>
    </citation>
    <scope>NUCLEOTIDE SEQUENCE [LARGE SCALE GENOMIC DNA]</scope>
    <source>
        <strain evidence="6">DSM 16512</strain>
    </source>
</reference>
<evidence type="ECO:0000313" key="5">
    <source>
        <dbReference type="EMBL" id="SMC09360.1"/>
    </source>
</evidence>
<sequence length="256" mass="29390">MANEQMDNFEDLEELHTNELDDIVLEKYEKKNKIKKYFLIGGSLLLIFLIVLSVVKIISDSSSAPQESLVETQEVPTQQEQLSEPSNMQEVPIVEEDTLKKEESEISQVINEVMKKEKEIAATNQNEPPQRKIIPSHPVEKKVQTKPVVKPKKVAKETKKALTKTPPKHTKKTQQIVKTGSYYIQVGAFLKYYPDKAFLKKIKKAGFNYIIKEVISNGKKIRRVYIGPFQSRKEASKYLGKVRSKISKNAFITRIR</sequence>
<dbReference type="PANTHER" id="PTHR38687:SF1">
    <property type="entry name" value="CELL DIVISION PROTEIN DEDD"/>
    <property type="match status" value="1"/>
</dbReference>
<keyword evidence="3" id="KW-1133">Transmembrane helix</keyword>
<accession>A0A1W1WTI0</accession>
<dbReference type="InterPro" id="IPR052521">
    <property type="entry name" value="Cell_div_SPOR-domain"/>
</dbReference>
<feature type="compositionally biased region" description="Low complexity" evidence="2">
    <location>
        <begin position="70"/>
        <end position="81"/>
    </location>
</feature>
<feature type="region of interest" description="Disordered" evidence="2">
    <location>
        <begin position="145"/>
        <end position="172"/>
    </location>
</feature>
<dbReference type="Gene3D" id="3.30.70.1070">
    <property type="entry name" value="Sporulation related repeat"/>
    <property type="match status" value="1"/>
</dbReference>